<gene>
    <name evidence="4" type="ORF">B0A71_07555</name>
</gene>
<protein>
    <recommendedName>
        <fullName evidence="6">Gliding motility-associated C-terminal domain-containing protein</fullName>
    </recommendedName>
</protein>
<evidence type="ECO:0008006" key="6">
    <source>
        <dbReference type="Google" id="ProtNLM"/>
    </source>
</evidence>
<evidence type="ECO:0000313" key="5">
    <source>
        <dbReference type="Proteomes" id="UP000198319"/>
    </source>
</evidence>
<dbReference type="Gene3D" id="2.60.40.1220">
    <property type="match status" value="4"/>
</dbReference>
<feature type="domain" description="HYR-like" evidence="3">
    <location>
        <begin position="66"/>
        <end position="144"/>
    </location>
</feature>
<sequence length="767" mass="80574">ATDACDTNVSNIVKVSGAFVASQGCANAGTYTNTWTVKDDCGNTSDIFTQVITIQDTSKPTWSTQTASLNKTIECSDTAALTAAQALFPTATDACDTNVSNIVKVSGAFVASQGCANAGTYTNTWTVKDDCGNTSDTFTQVITIQDTSKPTWSTVAASLNKTIECSDTAALTAAQALFPTATDACDTNVSNIVKVSGAFVASQGCANAGTYTNTWTVKDDCGNTSDTFTQVITIQDTSKPTWSTQTASLNKTVECSDTAALTAAQALFPTATDACDTNVSNIVKVSGAFLASEGCSNAGTYTNTWTVKDDCGNTSDTFTQVITIQDTSKPTFTGVLPADITVSCDAVPQPANMEASDNCSGNLPIVFSETKSNTENQCSTNYTLTRKWTTSDCSGNTISYTQIITVRDTTPPTGTAPVNVANLQTIADIPVGNPSDITNAVDNCSSTVNITVSDANNGGSGCDGSPYILTRTYTLTDCAGNKTLLTQTFTVENKVSVSGVATNVNCSNGRTGSIQVTSSPGSTVIIKNEKNETVGNTNLPAGTYTLTATSSVNKGNQACTATATVTITATPNETTTVSSLACNDDSTIINLLSLLPENTPTNGIWVDNSNTNSIQGNNFNPLGLAIGNYTFEYKIPDASCPRSIVLNMAINDDCKVLACGSIVVHNAFSPNGDGINDVFTIDSIGDTTCYPENDVEIYNRWGVLVFETHNYNNQTNAFDGISRGRTTVKQSDGLPTGTYFYIINYKSLDGNNVLQNNKKDGYLYLSK</sequence>
<comment type="caution">
    <text evidence="4">The sequence shown here is derived from an EMBL/GenBank/DDBJ whole genome shotgun (WGS) entry which is preliminary data.</text>
</comment>
<keyword evidence="5" id="KW-1185">Reference proteome</keyword>
<reference evidence="4 5" key="1">
    <citation type="submission" date="2016-11" db="EMBL/GenBank/DDBJ databases">
        <title>Whole genomes of Flavobacteriaceae.</title>
        <authorList>
            <person name="Stine C."/>
            <person name="Li C."/>
            <person name="Tadesse D."/>
        </authorList>
    </citation>
    <scope>NUCLEOTIDE SEQUENCE [LARGE SCALE GENOMIC DNA]</scope>
    <source>
        <strain evidence="4 5">ATCC BAA-2541</strain>
    </source>
</reference>
<dbReference type="Proteomes" id="UP000198319">
    <property type="component" value="Unassembled WGS sequence"/>
</dbReference>
<proteinExistence type="predicted"/>
<dbReference type="InterPro" id="IPR026341">
    <property type="entry name" value="T9SS_type_B"/>
</dbReference>
<organism evidence="4 5">
    <name type="scientific">Flavobacterium tructae</name>
    <dbReference type="NCBI Taxonomy" id="1114873"/>
    <lineage>
        <taxon>Bacteria</taxon>
        <taxon>Pseudomonadati</taxon>
        <taxon>Bacteroidota</taxon>
        <taxon>Flavobacteriia</taxon>
        <taxon>Flavobacteriales</taxon>
        <taxon>Flavobacteriaceae</taxon>
        <taxon>Flavobacterium</taxon>
    </lineage>
</organism>
<dbReference type="InterPro" id="IPR014755">
    <property type="entry name" value="Cu-Rt/internalin_Ig-like"/>
</dbReference>
<feature type="domain" description="HYR-like" evidence="3">
    <location>
        <begin position="246"/>
        <end position="324"/>
    </location>
</feature>
<feature type="non-terminal residue" evidence="4">
    <location>
        <position position="1"/>
    </location>
</feature>
<dbReference type="Pfam" id="PF23237">
    <property type="entry name" value="HYR_4C"/>
    <property type="match status" value="4"/>
</dbReference>
<evidence type="ECO:0000259" key="3">
    <source>
        <dbReference type="Pfam" id="PF23237"/>
    </source>
</evidence>
<evidence type="ECO:0000256" key="1">
    <source>
        <dbReference type="ARBA" id="ARBA00022729"/>
    </source>
</evidence>
<evidence type="ECO:0000313" key="4">
    <source>
        <dbReference type="EMBL" id="OXB20462.1"/>
    </source>
</evidence>
<feature type="domain" description="Internalin Ig-like inter-repeat region" evidence="2">
    <location>
        <begin position="17"/>
        <end position="57"/>
    </location>
</feature>
<dbReference type="Pfam" id="PF08191">
    <property type="entry name" value="LRR_adjacent"/>
    <property type="match status" value="1"/>
</dbReference>
<dbReference type="InterPro" id="IPR012569">
    <property type="entry name" value="Inl_IR"/>
</dbReference>
<feature type="domain" description="HYR-like" evidence="3">
    <location>
        <begin position="337"/>
        <end position="406"/>
    </location>
</feature>
<dbReference type="Pfam" id="PF13585">
    <property type="entry name" value="CHU_C"/>
    <property type="match status" value="1"/>
</dbReference>
<name>A0ABX4D8Y9_9FLAO</name>
<accession>A0ABX4D8Y9</accession>
<dbReference type="NCBIfam" id="TIGR04131">
    <property type="entry name" value="Bac_Flav_CTERM"/>
    <property type="match status" value="1"/>
</dbReference>
<dbReference type="InterPro" id="IPR057078">
    <property type="entry name" value="HYR-4C"/>
</dbReference>
<dbReference type="RefSeq" id="WP_133063976.1">
    <property type="nucleotide sequence ID" value="NZ_MUHG01000014.1"/>
</dbReference>
<evidence type="ECO:0000259" key="2">
    <source>
        <dbReference type="Pfam" id="PF08191"/>
    </source>
</evidence>
<keyword evidence="1" id="KW-0732">Signal</keyword>
<feature type="domain" description="HYR-like" evidence="3">
    <location>
        <begin position="155"/>
        <end position="234"/>
    </location>
</feature>
<dbReference type="EMBL" id="MUHG01000014">
    <property type="protein sequence ID" value="OXB20462.1"/>
    <property type="molecule type" value="Genomic_DNA"/>
</dbReference>